<feature type="compositionally biased region" description="Polar residues" evidence="1">
    <location>
        <begin position="26"/>
        <end position="36"/>
    </location>
</feature>
<dbReference type="OrthoDB" id="617684at2759"/>
<dbReference type="RefSeq" id="XP_044431803.1">
    <property type="nucleotide sequence ID" value="XM_044575868.1"/>
</dbReference>
<proteinExistence type="predicted"/>
<dbReference type="Gramene" id="TraesCS7B02G068600.1">
    <property type="protein sequence ID" value="TraesCS7B02G068600.1"/>
    <property type="gene ID" value="TraesCS7B02G068600"/>
</dbReference>
<name>A0A3B6SF88_WHEAT</name>
<feature type="region of interest" description="Disordered" evidence="1">
    <location>
        <begin position="1"/>
        <end position="46"/>
    </location>
</feature>
<keyword evidence="3" id="KW-1185">Reference proteome</keyword>
<reference evidence="2" key="2">
    <citation type="submission" date="2018-10" db="UniProtKB">
        <authorList>
            <consortium name="EnsemblPlants"/>
        </authorList>
    </citation>
    <scope>IDENTIFICATION</scope>
</reference>
<dbReference type="Gramene" id="TraesCS7B03G0186000.1">
    <property type="protein sequence ID" value="TraesCS7B03G0186000.1.CDS"/>
    <property type="gene ID" value="TraesCS7B03G0186000"/>
</dbReference>
<evidence type="ECO:0000256" key="1">
    <source>
        <dbReference type="SAM" id="MobiDB-lite"/>
    </source>
</evidence>
<organism evidence="2">
    <name type="scientific">Triticum aestivum</name>
    <name type="common">Wheat</name>
    <dbReference type="NCBI Taxonomy" id="4565"/>
    <lineage>
        <taxon>Eukaryota</taxon>
        <taxon>Viridiplantae</taxon>
        <taxon>Streptophyta</taxon>
        <taxon>Embryophyta</taxon>
        <taxon>Tracheophyta</taxon>
        <taxon>Spermatophyta</taxon>
        <taxon>Magnoliopsida</taxon>
        <taxon>Liliopsida</taxon>
        <taxon>Poales</taxon>
        <taxon>Poaceae</taxon>
        <taxon>BOP clade</taxon>
        <taxon>Pooideae</taxon>
        <taxon>Triticodae</taxon>
        <taxon>Triticeae</taxon>
        <taxon>Triticinae</taxon>
        <taxon>Triticum</taxon>
    </lineage>
</organism>
<gene>
    <name evidence="2" type="primary">LOC123157600</name>
</gene>
<dbReference type="KEGG" id="taes:123157600"/>
<evidence type="ECO:0000313" key="3">
    <source>
        <dbReference type="Proteomes" id="UP000019116"/>
    </source>
</evidence>
<evidence type="ECO:0000313" key="2">
    <source>
        <dbReference type="EnsemblPlants" id="TraesCS7B02G068600.1"/>
    </source>
</evidence>
<accession>A0A3B6SF88</accession>
<dbReference type="GeneID" id="123157600"/>
<dbReference type="Proteomes" id="UP000019116">
    <property type="component" value="Chromosome 7B"/>
</dbReference>
<feature type="compositionally biased region" description="Polar residues" evidence="1">
    <location>
        <begin position="1"/>
        <end position="12"/>
    </location>
</feature>
<dbReference type="AlphaFoldDB" id="A0A3B6SF88"/>
<dbReference type="EnsemblPlants" id="TraesCS7B02G068600.1">
    <property type="protein sequence ID" value="TraesCS7B02G068600.1"/>
    <property type="gene ID" value="TraesCS7B02G068600"/>
</dbReference>
<dbReference type="OMA" id="KYEMNRY"/>
<reference evidence="2" key="1">
    <citation type="submission" date="2018-08" db="EMBL/GenBank/DDBJ databases">
        <authorList>
            <person name="Rossello M."/>
        </authorList>
    </citation>
    <scope>NUCLEOTIDE SEQUENCE [LARGE SCALE GENOMIC DNA]</scope>
    <source>
        <strain evidence="2">cv. Chinese Spring</strain>
    </source>
</reference>
<sequence>MALRSPSSTSRRNLGPRYSSPADSLPPTSQGGSSNGARADVARKTKEETDHLLAKLEKEGVEIDGKITSIIGDGIGRIQADAAREHMNEPKWKRIRRLLAIASAAVGFVVGVKYEMNRYQKEFAKSRRPIFGSLKTRLHPPCISHKPPLLLIGASKLVMG</sequence>
<protein>
    <submittedName>
        <fullName evidence="2">Uncharacterized protein</fullName>
    </submittedName>
</protein>